<dbReference type="SUPFAM" id="SSF56300">
    <property type="entry name" value="Metallo-dependent phosphatases"/>
    <property type="match status" value="1"/>
</dbReference>
<evidence type="ECO:0000313" key="2">
    <source>
        <dbReference type="EMBL" id="VVE14764.1"/>
    </source>
</evidence>
<accession>A0A5E4VU19</accession>
<evidence type="ECO:0008006" key="4">
    <source>
        <dbReference type="Google" id="ProtNLM"/>
    </source>
</evidence>
<name>A0A5E4VU19_9BURK</name>
<proteinExistence type="predicted"/>
<sequence>MHALLRPTIPSWRTTGCLLSLALAWVAASLPHSAAMAAGLTNTVAKTSANTRAAPKAAASKLPPSFTFAVLGDTPFSPIEEPSVRTVLSNIGESDAAFVVHTGNLKGPNESCGDAVLTHRIALLASSVKPLVYIPGANEWADCRHTADGAFNPVERLDFLRDHAFGTDAPLGQGTLDITRQSALARYRQYRENVRWMYNGIVFVGLNLPGNNNNYRTAGGRNGEFEDRVVATRVWLQHALVFAEQRKALGIVIFAQADPDFDATRARSGLRGLFSPRRHDGYAEFRSQLQKLASRFKAPILLIGSGTDLQVSQPLRDVKGNGVKHFTRVTTYGSPVANRWVRIIVDARASRLYSIDSAPTLARPAPAANASSVEGGR</sequence>
<organism evidence="2 3">
    <name type="scientific">Pandoraea terrae</name>
    <dbReference type="NCBI Taxonomy" id="1537710"/>
    <lineage>
        <taxon>Bacteria</taxon>
        <taxon>Pseudomonadati</taxon>
        <taxon>Pseudomonadota</taxon>
        <taxon>Betaproteobacteria</taxon>
        <taxon>Burkholderiales</taxon>
        <taxon>Burkholderiaceae</taxon>
        <taxon>Pandoraea</taxon>
    </lineage>
</organism>
<keyword evidence="3" id="KW-1185">Reference proteome</keyword>
<dbReference type="RefSeq" id="WP_150697597.1">
    <property type="nucleotide sequence ID" value="NZ_CABPRZ010000010.1"/>
</dbReference>
<dbReference type="InterPro" id="IPR029052">
    <property type="entry name" value="Metallo-depent_PP-like"/>
</dbReference>
<dbReference type="AlphaFoldDB" id="A0A5E4VU19"/>
<evidence type="ECO:0000313" key="3">
    <source>
        <dbReference type="Proteomes" id="UP000414233"/>
    </source>
</evidence>
<keyword evidence="1" id="KW-0732">Signal</keyword>
<dbReference type="EMBL" id="CABPRZ010000010">
    <property type="protein sequence ID" value="VVE14764.1"/>
    <property type="molecule type" value="Genomic_DNA"/>
</dbReference>
<feature type="chain" id="PRO_5022944478" description="Transmembrane protein" evidence="1">
    <location>
        <begin position="38"/>
        <end position="377"/>
    </location>
</feature>
<dbReference type="Proteomes" id="UP000414233">
    <property type="component" value="Unassembled WGS sequence"/>
</dbReference>
<reference evidence="2 3" key="1">
    <citation type="submission" date="2019-08" db="EMBL/GenBank/DDBJ databases">
        <authorList>
            <person name="Peeters C."/>
        </authorList>
    </citation>
    <scope>NUCLEOTIDE SEQUENCE [LARGE SCALE GENOMIC DNA]</scope>
    <source>
        <strain evidence="2 3">LMG 30175</strain>
    </source>
</reference>
<protein>
    <recommendedName>
        <fullName evidence="4">Transmembrane protein</fullName>
    </recommendedName>
</protein>
<dbReference type="OrthoDB" id="58809at2"/>
<feature type="signal peptide" evidence="1">
    <location>
        <begin position="1"/>
        <end position="37"/>
    </location>
</feature>
<evidence type="ECO:0000256" key="1">
    <source>
        <dbReference type="SAM" id="SignalP"/>
    </source>
</evidence>
<gene>
    <name evidence="2" type="ORF">PTE30175_02740</name>
</gene>